<dbReference type="PANTHER" id="PTHR35089:SF1">
    <property type="entry name" value="CHAPERONE PROTEIN SKP"/>
    <property type="match status" value="1"/>
</dbReference>
<evidence type="ECO:0000313" key="4">
    <source>
        <dbReference type="EMBL" id="NHO64189.1"/>
    </source>
</evidence>
<dbReference type="EMBL" id="JAAONZ010000001">
    <property type="protein sequence ID" value="NHO64189.1"/>
    <property type="molecule type" value="Genomic_DNA"/>
</dbReference>
<dbReference type="GO" id="GO:0005829">
    <property type="term" value="C:cytosol"/>
    <property type="evidence" value="ECO:0007669"/>
    <property type="project" value="TreeGrafter"/>
</dbReference>
<organism evidence="4 5">
    <name type="scientific">Pseudomaricurvus hydrocarbonicus</name>
    <dbReference type="NCBI Taxonomy" id="1470433"/>
    <lineage>
        <taxon>Bacteria</taxon>
        <taxon>Pseudomonadati</taxon>
        <taxon>Pseudomonadota</taxon>
        <taxon>Gammaproteobacteria</taxon>
        <taxon>Cellvibrionales</taxon>
        <taxon>Cellvibrionaceae</taxon>
        <taxon>Pseudomaricurvus</taxon>
    </lineage>
</organism>
<dbReference type="InterPro" id="IPR024930">
    <property type="entry name" value="Skp_dom_sf"/>
</dbReference>
<dbReference type="AlphaFoldDB" id="A0A9E5JRV7"/>
<reference evidence="4" key="1">
    <citation type="submission" date="2020-03" db="EMBL/GenBank/DDBJ databases">
        <authorList>
            <person name="Guo F."/>
        </authorList>
    </citation>
    <scope>NUCLEOTIDE SEQUENCE</scope>
    <source>
        <strain evidence="4">JCM 30134</strain>
    </source>
</reference>
<sequence>MKNMMKNISVALLALVFSVAAVAADKVAVINMQAAIMQTKSAQKSLQTLEANADYAAMKAEFESLRADMISLNKNAQKNSVTWTDKQKAEHRKQMEYKAADMKLIEQKLKAESGSVVQSIMQAQGAKAKAALQDLVKEEGIGLLLDSSVAYYADKNYDLTAKLTAKLNKAK</sequence>
<dbReference type="GO" id="GO:0051082">
    <property type="term" value="F:unfolded protein binding"/>
    <property type="evidence" value="ECO:0007669"/>
    <property type="project" value="InterPro"/>
</dbReference>
<dbReference type="SMART" id="SM00935">
    <property type="entry name" value="OmpH"/>
    <property type="match status" value="1"/>
</dbReference>
<feature type="signal peptide" evidence="3">
    <location>
        <begin position="1"/>
        <end position="23"/>
    </location>
</feature>
<evidence type="ECO:0000313" key="5">
    <source>
        <dbReference type="Proteomes" id="UP000787472"/>
    </source>
</evidence>
<comment type="similarity">
    <text evidence="1">Belongs to the Skp family.</text>
</comment>
<dbReference type="GO" id="GO:0050821">
    <property type="term" value="P:protein stabilization"/>
    <property type="evidence" value="ECO:0007669"/>
    <property type="project" value="TreeGrafter"/>
</dbReference>
<dbReference type="PANTHER" id="PTHR35089">
    <property type="entry name" value="CHAPERONE PROTEIN SKP"/>
    <property type="match status" value="1"/>
</dbReference>
<evidence type="ECO:0000256" key="3">
    <source>
        <dbReference type="SAM" id="SignalP"/>
    </source>
</evidence>
<evidence type="ECO:0000256" key="2">
    <source>
        <dbReference type="ARBA" id="ARBA00022729"/>
    </source>
</evidence>
<gene>
    <name evidence="4" type="ORF">G8770_01350</name>
</gene>
<proteinExistence type="inferred from homology"/>
<name>A0A9E5JRV7_9GAMM</name>
<dbReference type="Gene3D" id="3.30.910.20">
    <property type="entry name" value="Skp domain"/>
    <property type="match status" value="1"/>
</dbReference>
<protein>
    <submittedName>
        <fullName evidence="4">OmpH family outer membrane protein</fullName>
    </submittedName>
</protein>
<dbReference type="SUPFAM" id="SSF111384">
    <property type="entry name" value="OmpH-like"/>
    <property type="match status" value="1"/>
</dbReference>
<keyword evidence="2 3" id="KW-0732">Signal</keyword>
<feature type="chain" id="PRO_5038374364" evidence="3">
    <location>
        <begin position="24"/>
        <end position="171"/>
    </location>
</feature>
<dbReference type="Proteomes" id="UP000787472">
    <property type="component" value="Unassembled WGS sequence"/>
</dbReference>
<dbReference type="InterPro" id="IPR005632">
    <property type="entry name" value="Chaperone_Skp"/>
</dbReference>
<comment type="caution">
    <text evidence="4">The sequence shown here is derived from an EMBL/GenBank/DDBJ whole genome shotgun (WGS) entry which is preliminary data.</text>
</comment>
<accession>A0A9E5JRV7</accession>
<evidence type="ECO:0000256" key="1">
    <source>
        <dbReference type="ARBA" id="ARBA00009091"/>
    </source>
</evidence>
<keyword evidence="5" id="KW-1185">Reference proteome</keyword>
<dbReference type="Pfam" id="PF03938">
    <property type="entry name" value="OmpH"/>
    <property type="match status" value="1"/>
</dbReference>